<dbReference type="RefSeq" id="WP_052546713.1">
    <property type="nucleotide sequence ID" value="NZ_JMCC02000009.1"/>
</dbReference>
<dbReference type="Pfam" id="PF13665">
    <property type="entry name" value="Tox-PAAR-like"/>
    <property type="match status" value="1"/>
</dbReference>
<proteinExistence type="predicted"/>
<evidence type="ECO:0000313" key="1">
    <source>
        <dbReference type="EMBL" id="KIG18667.1"/>
    </source>
</evidence>
<dbReference type="EMBL" id="JMCC02000009">
    <property type="protein sequence ID" value="KIG18667.1"/>
    <property type="molecule type" value="Genomic_DNA"/>
</dbReference>
<organism evidence="1 2">
    <name type="scientific">Enhygromyxa salina</name>
    <dbReference type="NCBI Taxonomy" id="215803"/>
    <lineage>
        <taxon>Bacteria</taxon>
        <taxon>Pseudomonadati</taxon>
        <taxon>Myxococcota</taxon>
        <taxon>Polyangia</taxon>
        <taxon>Nannocystales</taxon>
        <taxon>Nannocystaceae</taxon>
        <taxon>Enhygromyxa</taxon>
    </lineage>
</organism>
<protein>
    <submittedName>
        <fullName evidence="1">Uncharacterized protein</fullName>
    </submittedName>
</protein>
<dbReference type="Proteomes" id="UP000031599">
    <property type="component" value="Unassembled WGS sequence"/>
</dbReference>
<sequence>MSKVYANSMEIAAKAQAGKSVAAVPDVCLSPPAAPAGPVPVPYANTSHARDMKGGSKRVKIGGKPVMLADQSYYATKPLGNEAATKPLGGSLLTHTITGKTYFGAWSTDVMFESLGVCRHLDLTTSNHASYPGSTPPWLNTATLDMVKAAEKAIAKNLCGCCKKPKHATGEPMSRDEWYEAEIEARATAGNWSPYQRYVEKQAYRALIRDAMTRQGCACVGKTKVLPNPPCDVFYARHPKGSTERDTQRKDIKDSWDGFRARYQFQQGLPAPEFHRPQLERQLGRPLSDSEFNQARKSNHLTPKTAGGCPTGKNNLQLNAKLCHACQNIDARFNRFQT</sequence>
<dbReference type="AlphaFoldDB" id="A0A0C2DG57"/>
<evidence type="ECO:0000313" key="2">
    <source>
        <dbReference type="Proteomes" id="UP000031599"/>
    </source>
</evidence>
<reference evidence="1 2" key="1">
    <citation type="submission" date="2014-12" db="EMBL/GenBank/DDBJ databases">
        <title>Genome assembly of Enhygromyxa salina DSM 15201.</title>
        <authorList>
            <person name="Sharma G."/>
            <person name="Subramanian S."/>
        </authorList>
    </citation>
    <scope>NUCLEOTIDE SEQUENCE [LARGE SCALE GENOMIC DNA]</scope>
    <source>
        <strain evidence="1 2">DSM 15201</strain>
    </source>
</reference>
<name>A0A0C2DG57_9BACT</name>
<comment type="caution">
    <text evidence="1">The sequence shown here is derived from an EMBL/GenBank/DDBJ whole genome shotgun (WGS) entry which is preliminary data.</text>
</comment>
<accession>A0A0C2DG57</accession>
<gene>
    <name evidence="1" type="ORF">DB30_07682</name>
</gene>